<sequence length="197" mass="21573">MSSIPAYIPGPILVFSYGGVFYMHAQTFPAPASIIYHNLCPFATRGFITGYHLVDSRVRFPGTALDERDAMQWVVNDLAFSESHVYTLGRSVVAMNMFTILALPGLFVPDLHPRIEGASSSLPYTVEDIPTDMQDSVRLYYGEDAEVAQTVSLLALESARSSALRLLLGTGERDIPRLHPTTEKFSEFLRAGAVAGA</sequence>
<protein>
    <recommendedName>
        <fullName evidence="3">Alpha/beta-hydrolase</fullName>
    </recommendedName>
</protein>
<dbReference type="AlphaFoldDB" id="A0AA39JGX8"/>
<dbReference type="Gene3D" id="3.40.50.1820">
    <property type="entry name" value="alpha/beta hydrolase"/>
    <property type="match status" value="1"/>
</dbReference>
<gene>
    <name evidence="1" type="ORF">EV421DRAFT_601084</name>
</gene>
<name>A0AA39JGX8_9AGAR</name>
<proteinExistence type="predicted"/>
<evidence type="ECO:0008006" key="3">
    <source>
        <dbReference type="Google" id="ProtNLM"/>
    </source>
</evidence>
<keyword evidence="2" id="KW-1185">Reference proteome</keyword>
<dbReference type="EMBL" id="JAUEPT010000027">
    <property type="protein sequence ID" value="KAK0442229.1"/>
    <property type="molecule type" value="Genomic_DNA"/>
</dbReference>
<comment type="caution">
    <text evidence="1">The sequence shown here is derived from an EMBL/GenBank/DDBJ whole genome shotgun (WGS) entry which is preliminary data.</text>
</comment>
<dbReference type="SUPFAM" id="SSF53474">
    <property type="entry name" value="alpha/beta-Hydrolases"/>
    <property type="match status" value="1"/>
</dbReference>
<dbReference type="Proteomes" id="UP001175226">
    <property type="component" value="Unassembled WGS sequence"/>
</dbReference>
<accession>A0AA39JGX8</accession>
<dbReference type="InterPro" id="IPR029058">
    <property type="entry name" value="AB_hydrolase_fold"/>
</dbReference>
<organism evidence="1 2">
    <name type="scientific">Armillaria borealis</name>
    <dbReference type="NCBI Taxonomy" id="47425"/>
    <lineage>
        <taxon>Eukaryota</taxon>
        <taxon>Fungi</taxon>
        <taxon>Dikarya</taxon>
        <taxon>Basidiomycota</taxon>
        <taxon>Agaricomycotina</taxon>
        <taxon>Agaricomycetes</taxon>
        <taxon>Agaricomycetidae</taxon>
        <taxon>Agaricales</taxon>
        <taxon>Marasmiineae</taxon>
        <taxon>Physalacriaceae</taxon>
        <taxon>Armillaria</taxon>
    </lineage>
</organism>
<reference evidence="1" key="1">
    <citation type="submission" date="2023-06" db="EMBL/GenBank/DDBJ databases">
        <authorList>
            <consortium name="Lawrence Berkeley National Laboratory"/>
            <person name="Ahrendt S."/>
            <person name="Sahu N."/>
            <person name="Indic B."/>
            <person name="Wong-Bajracharya J."/>
            <person name="Merenyi Z."/>
            <person name="Ke H.-M."/>
            <person name="Monk M."/>
            <person name="Kocsube S."/>
            <person name="Drula E."/>
            <person name="Lipzen A."/>
            <person name="Balint B."/>
            <person name="Henrissat B."/>
            <person name="Andreopoulos B."/>
            <person name="Martin F.M."/>
            <person name="Harder C.B."/>
            <person name="Rigling D."/>
            <person name="Ford K.L."/>
            <person name="Foster G.D."/>
            <person name="Pangilinan J."/>
            <person name="Papanicolaou A."/>
            <person name="Barry K."/>
            <person name="LaButti K."/>
            <person name="Viragh M."/>
            <person name="Koriabine M."/>
            <person name="Yan M."/>
            <person name="Riley R."/>
            <person name="Champramary S."/>
            <person name="Plett K.L."/>
            <person name="Tsai I.J."/>
            <person name="Slot J."/>
            <person name="Sipos G."/>
            <person name="Plett J."/>
            <person name="Nagy L.G."/>
            <person name="Grigoriev I.V."/>
        </authorList>
    </citation>
    <scope>NUCLEOTIDE SEQUENCE</scope>
    <source>
        <strain evidence="1">FPL87.14</strain>
    </source>
</reference>
<evidence type="ECO:0000313" key="1">
    <source>
        <dbReference type="EMBL" id="KAK0442229.1"/>
    </source>
</evidence>
<evidence type="ECO:0000313" key="2">
    <source>
        <dbReference type="Proteomes" id="UP001175226"/>
    </source>
</evidence>